<keyword evidence="1" id="KW-0560">Oxidoreductase</keyword>
<protein>
    <submittedName>
        <fullName evidence="6">Fructuronate reductase</fullName>
    </submittedName>
</protein>
<reference evidence="6 7" key="1">
    <citation type="submission" date="2019-03" db="EMBL/GenBank/DDBJ databases">
        <title>Genomic Encyclopedia of Type Strains, Phase IV (KMG-IV): sequencing the most valuable type-strain genomes for metagenomic binning, comparative biology and taxonomic classification.</title>
        <authorList>
            <person name="Goeker M."/>
        </authorList>
    </citation>
    <scope>NUCLEOTIDE SEQUENCE [LARGE SCALE GENOMIC DNA]</scope>
    <source>
        <strain evidence="6 7">DSM 18577</strain>
    </source>
</reference>
<evidence type="ECO:0000313" key="7">
    <source>
        <dbReference type="Proteomes" id="UP000295565"/>
    </source>
</evidence>
<feature type="domain" description="Mannitol dehydrogenase N-terminal" evidence="4">
    <location>
        <begin position="27"/>
        <end position="276"/>
    </location>
</feature>
<evidence type="ECO:0000313" key="6">
    <source>
        <dbReference type="EMBL" id="TCK59042.1"/>
    </source>
</evidence>
<evidence type="ECO:0000256" key="1">
    <source>
        <dbReference type="ARBA" id="ARBA00023002"/>
    </source>
</evidence>
<name>A0A4R1K4J6_9GAMM</name>
<dbReference type="OrthoDB" id="271711at2"/>
<dbReference type="FunFam" id="3.40.50.720:FF:000129">
    <property type="entry name" value="D-mannonate oxidoreductase"/>
    <property type="match status" value="1"/>
</dbReference>
<keyword evidence="2" id="KW-0520">NAD</keyword>
<accession>A0A4R1K4J6</accession>
<dbReference type="Proteomes" id="UP000295565">
    <property type="component" value="Unassembled WGS sequence"/>
</dbReference>
<dbReference type="GO" id="GO:0019594">
    <property type="term" value="P:mannitol metabolic process"/>
    <property type="evidence" value="ECO:0007669"/>
    <property type="project" value="InterPro"/>
</dbReference>
<dbReference type="EMBL" id="SMGD01000011">
    <property type="protein sequence ID" value="TCK59042.1"/>
    <property type="molecule type" value="Genomic_DNA"/>
</dbReference>
<gene>
    <name evidence="6" type="ORF">EV690_1206</name>
</gene>
<dbReference type="InterPro" id="IPR013131">
    <property type="entry name" value="Mannitol_DH_N"/>
</dbReference>
<dbReference type="InterPro" id="IPR023027">
    <property type="entry name" value="Mannitol_DH_CS"/>
</dbReference>
<evidence type="ECO:0000256" key="3">
    <source>
        <dbReference type="ARBA" id="ARBA00061451"/>
    </source>
</evidence>
<proteinExistence type="inferred from homology"/>
<sequence>MQQTIANATLPDAVKRPSFDRSQLKPKWVHLGFGAFHRAHQGLFMSDLANQQHTDWGLCEISLIGGEEQIKKLRAQEHCYTVVEKGAHETQVRISGSVCESLHPALDGIETILNKLANPEVAIVSMTITEKGYCADASGHLDQQNPSIAHDLATPEQPKSAIGYIVQALKMRKDAGVKPFTVLSCDNIQGNGEVVAQVVLDYAKVLDGELATWIEKNVTFPCTMVDRIVPAMTTDSYQQVTELLGGVTDPCSIVCEPFRQWVVEDRFVAGRPEWEKVGAQLVEDVVPFEEMKLRMLNGSHSFLAYLGYLGGYETIAQSVANDDYRQAAKALMLKEQVPTLSVQGVDLNAYADSLLERFANPNLHHRTWQIAMDGSQKLPQRMLKSVQFHLAKGQDFSCLALAIAGWMRYVSGVDEKDQPIEVADPMAAELRAICDKAGLNVAVVSRLLGVEAIFPKELAANKTFISAIELAYQSVLELGAKGAVAQLVKSL</sequence>
<feature type="domain" description="Mannitol dehydrogenase C-terminal" evidence="5">
    <location>
        <begin position="284"/>
        <end position="475"/>
    </location>
</feature>
<keyword evidence="7" id="KW-1185">Reference proteome</keyword>
<dbReference type="Pfam" id="PF01232">
    <property type="entry name" value="Mannitol_dh"/>
    <property type="match status" value="1"/>
</dbReference>
<dbReference type="InterPro" id="IPR000669">
    <property type="entry name" value="Mannitol_DH"/>
</dbReference>
<dbReference type="Gene3D" id="1.10.1040.10">
    <property type="entry name" value="N-(1-d-carboxylethyl)-l-norvaline Dehydrogenase, domain 2"/>
    <property type="match status" value="1"/>
</dbReference>
<dbReference type="InterPro" id="IPR013118">
    <property type="entry name" value="Mannitol_DH_C"/>
</dbReference>
<dbReference type="SUPFAM" id="SSF48179">
    <property type="entry name" value="6-phosphogluconate dehydrogenase C-terminal domain-like"/>
    <property type="match status" value="1"/>
</dbReference>
<dbReference type="InterPro" id="IPR013328">
    <property type="entry name" value="6PGD_dom2"/>
</dbReference>
<dbReference type="Pfam" id="PF08125">
    <property type="entry name" value="Mannitol_dh_C"/>
    <property type="match status" value="1"/>
</dbReference>
<dbReference type="SUPFAM" id="SSF51735">
    <property type="entry name" value="NAD(P)-binding Rossmann-fold domains"/>
    <property type="match status" value="1"/>
</dbReference>
<dbReference type="PANTHER" id="PTHR43362">
    <property type="entry name" value="MANNITOL DEHYDROGENASE DSF1-RELATED"/>
    <property type="match status" value="1"/>
</dbReference>
<comment type="similarity">
    <text evidence="3">Belongs to the mannitol dehydrogenase family. UxuB subfamily.</text>
</comment>
<dbReference type="PROSITE" id="PS00974">
    <property type="entry name" value="MANNITOL_DHGENASE"/>
    <property type="match status" value="1"/>
</dbReference>
<dbReference type="InterPro" id="IPR036291">
    <property type="entry name" value="NAD(P)-bd_dom_sf"/>
</dbReference>
<dbReference type="NCBIfam" id="NF011611">
    <property type="entry name" value="PRK15037.1"/>
    <property type="match status" value="1"/>
</dbReference>
<dbReference type="RefSeq" id="WP_131911971.1">
    <property type="nucleotide sequence ID" value="NZ_OU594967.1"/>
</dbReference>
<dbReference type="PANTHER" id="PTHR43362:SF1">
    <property type="entry name" value="MANNITOL DEHYDROGENASE 2-RELATED"/>
    <property type="match status" value="1"/>
</dbReference>
<dbReference type="Gene3D" id="3.40.50.720">
    <property type="entry name" value="NAD(P)-binding Rossmann-like Domain"/>
    <property type="match status" value="1"/>
</dbReference>
<dbReference type="AlphaFoldDB" id="A0A4R1K4J6"/>
<dbReference type="PRINTS" id="PR00084">
    <property type="entry name" value="MTLDHDRGNASE"/>
</dbReference>
<comment type="caution">
    <text evidence="6">The sequence shown here is derived from an EMBL/GenBank/DDBJ whole genome shotgun (WGS) entry which is preliminary data.</text>
</comment>
<evidence type="ECO:0000259" key="4">
    <source>
        <dbReference type="Pfam" id="PF01232"/>
    </source>
</evidence>
<dbReference type="GO" id="GO:0016616">
    <property type="term" value="F:oxidoreductase activity, acting on the CH-OH group of donors, NAD or NADP as acceptor"/>
    <property type="evidence" value="ECO:0007669"/>
    <property type="project" value="TreeGrafter"/>
</dbReference>
<evidence type="ECO:0000256" key="2">
    <source>
        <dbReference type="ARBA" id="ARBA00023027"/>
    </source>
</evidence>
<dbReference type="InterPro" id="IPR008927">
    <property type="entry name" value="6-PGluconate_DH-like_C_sf"/>
</dbReference>
<organism evidence="6 7">
    <name type="scientific">Celerinatantimonas diazotrophica</name>
    <dbReference type="NCBI Taxonomy" id="412034"/>
    <lineage>
        <taxon>Bacteria</taxon>
        <taxon>Pseudomonadati</taxon>
        <taxon>Pseudomonadota</taxon>
        <taxon>Gammaproteobacteria</taxon>
        <taxon>Celerinatantimonadaceae</taxon>
        <taxon>Celerinatantimonas</taxon>
    </lineage>
</organism>
<dbReference type="InterPro" id="IPR050988">
    <property type="entry name" value="Mannitol_DH/Oxidoreductase"/>
</dbReference>
<evidence type="ECO:0000259" key="5">
    <source>
        <dbReference type="Pfam" id="PF08125"/>
    </source>
</evidence>